<dbReference type="EMBL" id="QBKP01000002">
    <property type="protein sequence ID" value="PTX52306.1"/>
    <property type="molecule type" value="Genomic_DNA"/>
</dbReference>
<organism evidence="2 3">
    <name type="scientific">Gemmobacter caeni</name>
    <dbReference type="NCBI Taxonomy" id="589035"/>
    <lineage>
        <taxon>Bacteria</taxon>
        <taxon>Pseudomonadati</taxon>
        <taxon>Pseudomonadota</taxon>
        <taxon>Alphaproteobacteria</taxon>
        <taxon>Rhodobacterales</taxon>
        <taxon>Paracoccaceae</taxon>
        <taxon>Gemmobacter</taxon>
    </lineage>
</organism>
<feature type="transmembrane region" description="Helical" evidence="1">
    <location>
        <begin position="37"/>
        <end position="62"/>
    </location>
</feature>
<dbReference type="Proteomes" id="UP000244224">
    <property type="component" value="Unassembled WGS sequence"/>
</dbReference>
<accession>A0A2T6B8C2</accession>
<gene>
    <name evidence="2" type="ORF">C8N34_10284</name>
</gene>
<dbReference type="OrthoDB" id="7876065at2"/>
<dbReference type="AlphaFoldDB" id="A0A2T6B8C2"/>
<evidence type="ECO:0000313" key="3">
    <source>
        <dbReference type="Proteomes" id="UP000244224"/>
    </source>
</evidence>
<evidence type="ECO:0000256" key="1">
    <source>
        <dbReference type="SAM" id="Phobius"/>
    </source>
</evidence>
<protein>
    <submittedName>
        <fullName evidence="2">Uncharacterized protein</fullName>
    </submittedName>
</protein>
<feature type="transmembrane region" description="Helical" evidence="1">
    <location>
        <begin position="69"/>
        <end position="88"/>
    </location>
</feature>
<keyword evidence="1" id="KW-1133">Transmembrane helix</keyword>
<reference evidence="2 3" key="1">
    <citation type="submission" date="2018-04" db="EMBL/GenBank/DDBJ databases">
        <title>Genomic Encyclopedia of Archaeal and Bacterial Type Strains, Phase II (KMG-II): from individual species to whole genera.</title>
        <authorList>
            <person name="Goeker M."/>
        </authorList>
    </citation>
    <scope>NUCLEOTIDE SEQUENCE [LARGE SCALE GENOMIC DNA]</scope>
    <source>
        <strain evidence="2 3">DSM 21823</strain>
    </source>
</reference>
<comment type="caution">
    <text evidence="2">The sequence shown here is derived from an EMBL/GenBank/DDBJ whole genome shotgun (WGS) entry which is preliminary data.</text>
</comment>
<name>A0A2T6B8C2_9RHOB</name>
<keyword evidence="1" id="KW-0472">Membrane</keyword>
<keyword evidence="1" id="KW-0812">Transmembrane</keyword>
<dbReference type="RefSeq" id="WP_108127645.1">
    <property type="nucleotide sequence ID" value="NZ_QBKP01000002.1"/>
</dbReference>
<proteinExistence type="predicted"/>
<keyword evidence="3" id="KW-1185">Reference proteome</keyword>
<sequence length="101" mass="10369">MTLFLSAALLLSLLLIGLGFAMDLSAVRGRISGANGFPILMMLLLSFAGSLLVALIGGLFGGWGLLGKVLLFTVPYHIALGGLLIWVLQTVATRVAAGGKG</sequence>
<evidence type="ECO:0000313" key="2">
    <source>
        <dbReference type="EMBL" id="PTX52306.1"/>
    </source>
</evidence>